<proteinExistence type="inferred from homology"/>
<evidence type="ECO:0000313" key="7">
    <source>
        <dbReference type="Proteomes" id="UP001208771"/>
    </source>
</evidence>
<dbReference type="PIRSF" id="PIRSF002741">
    <property type="entry name" value="MppA"/>
    <property type="match status" value="1"/>
</dbReference>
<dbReference type="RefSeq" id="WP_306411275.1">
    <property type="nucleotide sequence ID" value="NZ_JANFPI010000003.1"/>
</dbReference>
<evidence type="ECO:0000259" key="5">
    <source>
        <dbReference type="Pfam" id="PF00496"/>
    </source>
</evidence>
<feature type="signal peptide" evidence="4">
    <location>
        <begin position="1"/>
        <end position="34"/>
    </location>
</feature>
<keyword evidence="3 4" id="KW-0732">Signal</keyword>
<dbReference type="Gene3D" id="3.40.190.10">
    <property type="entry name" value="Periplasmic binding protein-like II"/>
    <property type="match status" value="1"/>
</dbReference>
<feature type="domain" description="Solute-binding protein family 5" evidence="5">
    <location>
        <begin position="83"/>
        <end position="448"/>
    </location>
</feature>
<dbReference type="CDD" id="cd08517">
    <property type="entry name" value="PBP2_NikA_DppA_OppA_like_13"/>
    <property type="match status" value="1"/>
</dbReference>
<accession>A0AAE3N060</accession>
<dbReference type="GO" id="GO:0043190">
    <property type="term" value="C:ATP-binding cassette (ABC) transporter complex"/>
    <property type="evidence" value="ECO:0007669"/>
    <property type="project" value="InterPro"/>
</dbReference>
<evidence type="ECO:0000256" key="2">
    <source>
        <dbReference type="ARBA" id="ARBA00005695"/>
    </source>
</evidence>
<evidence type="ECO:0000313" key="6">
    <source>
        <dbReference type="EMBL" id="MCX8997486.1"/>
    </source>
</evidence>
<reference evidence="6" key="1">
    <citation type="submission" date="2022-07" db="EMBL/GenBank/DDBJ databases">
        <title>Ectorhizobium quercum gen.nov., sp. nov.</title>
        <authorList>
            <person name="Ma T."/>
            <person name="Li Y."/>
        </authorList>
    </citation>
    <scope>NUCLEOTIDE SEQUENCE</scope>
    <source>
        <strain evidence="6">BDR2-2</strain>
    </source>
</reference>
<evidence type="ECO:0000256" key="3">
    <source>
        <dbReference type="ARBA" id="ARBA00022729"/>
    </source>
</evidence>
<organism evidence="6 7">
    <name type="scientific">Ectorhizobium quercum</name>
    <dbReference type="NCBI Taxonomy" id="2965071"/>
    <lineage>
        <taxon>Bacteria</taxon>
        <taxon>Pseudomonadati</taxon>
        <taxon>Pseudomonadota</taxon>
        <taxon>Alphaproteobacteria</taxon>
        <taxon>Hyphomicrobiales</taxon>
        <taxon>Rhizobiaceae</taxon>
        <taxon>Ectorhizobium</taxon>
    </lineage>
</organism>
<evidence type="ECO:0000256" key="4">
    <source>
        <dbReference type="SAM" id="SignalP"/>
    </source>
</evidence>
<gene>
    <name evidence="6" type="ORF">NOF55_10230</name>
</gene>
<comment type="subcellular location">
    <subcellularLocation>
        <location evidence="1">Periplasm</location>
    </subcellularLocation>
</comment>
<name>A0AAE3N060_9HYPH</name>
<dbReference type="EMBL" id="JANFPI010000003">
    <property type="protein sequence ID" value="MCX8997486.1"/>
    <property type="molecule type" value="Genomic_DNA"/>
</dbReference>
<dbReference type="InterPro" id="IPR006311">
    <property type="entry name" value="TAT_signal"/>
</dbReference>
<feature type="chain" id="PRO_5041911964" evidence="4">
    <location>
        <begin position="35"/>
        <end position="537"/>
    </location>
</feature>
<dbReference type="GO" id="GO:1904680">
    <property type="term" value="F:peptide transmembrane transporter activity"/>
    <property type="evidence" value="ECO:0007669"/>
    <property type="project" value="TreeGrafter"/>
</dbReference>
<dbReference type="PROSITE" id="PS51318">
    <property type="entry name" value="TAT"/>
    <property type="match status" value="1"/>
</dbReference>
<comment type="similarity">
    <text evidence="2">Belongs to the bacterial solute-binding protein 5 family.</text>
</comment>
<dbReference type="AlphaFoldDB" id="A0AAE3N060"/>
<dbReference type="Pfam" id="PF00496">
    <property type="entry name" value="SBP_bac_5"/>
    <property type="match status" value="1"/>
</dbReference>
<keyword evidence="7" id="KW-1185">Reference proteome</keyword>
<comment type="caution">
    <text evidence="6">The sequence shown here is derived from an EMBL/GenBank/DDBJ whole genome shotgun (WGS) entry which is preliminary data.</text>
</comment>
<dbReference type="PANTHER" id="PTHR30290">
    <property type="entry name" value="PERIPLASMIC BINDING COMPONENT OF ABC TRANSPORTER"/>
    <property type="match status" value="1"/>
</dbReference>
<dbReference type="SUPFAM" id="SSF53850">
    <property type="entry name" value="Periplasmic binding protein-like II"/>
    <property type="match status" value="1"/>
</dbReference>
<dbReference type="Proteomes" id="UP001208771">
    <property type="component" value="Unassembled WGS sequence"/>
</dbReference>
<sequence>MFSLSRRVLFRGAGALLAATALSSGALSAGAAFAGSASPQSGGTLNFLAAVQPPALIPFSPDYSRSIGPKVVEGLLRYDFDLTPKPALATAWDVSDDGLTYTFTLREGVKWHDGKPFTAADAAFSIQLLKEIHPRGRATFANVSATDTPDDHTLILRLSQPAPYLLNALVSSESPIVARHIYEGTDPKTNPANNAPVGTGPFRFVELVHGSHLILERNPDYWDAGKPYLDRIIFRFISDQGARAVALETGEADVASGTLVPLSEVERIKGFPHIAIDSRGSIFDAGVKRLEFNLDDPYFKDIRVRQAVAHAIDKTVVHNVIWYGFGEIVSGPISPELVPFRADDLPDYDFDPAKSEKLLDEAGYPRGQGGIRFRVVHDFRPATEGDRRTADYVKQALAKVGIEVDVRVQDFATYVKRVYTDRDFSFTTNSMTNTFDPTVGVQRLYWSKNFKPGVPFSNGSHYANPQVDALLEAAAVEVDPVRRKQLWTDVQRQVIADLPDLNLLTDFQFSFINRRVVDAIVDAAGISGDFASTWIKA</sequence>
<evidence type="ECO:0000256" key="1">
    <source>
        <dbReference type="ARBA" id="ARBA00004418"/>
    </source>
</evidence>
<protein>
    <submittedName>
        <fullName evidence="6">ABC transporter substrate-binding protein</fullName>
    </submittedName>
</protein>
<dbReference type="InterPro" id="IPR000914">
    <property type="entry name" value="SBP_5_dom"/>
</dbReference>
<dbReference type="GO" id="GO:0030288">
    <property type="term" value="C:outer membrane-bounded periplasmic space"/>
    <property type="evidence" value="ECO:0007669"/>
    <property type="project" value="UniProtKB-ARBA"/>
</dbReference>
<dbReference type="PROSITE" id="PS01040">
    <property type="entry name" value="SBP_BACTERIAL_5"/>
    <property type="match status" value="1"/>
</dbReference>
<dbReference type="Gene3D" id="3.10.105.10">
    <property type="entry name" value="Dipeptide-binding Protein, Domain 3"/>
    <property type="match status" value="1"/>
</dbReference>
<dbReference type="InterPro" id="IPR030678">
    <property type="entry name" value="Peptide/Ni-bd"/>
</dbReference>
<dbReference type="InterPro" id="IPR039424">
    <property type="entry name" value="SBP_5"/>
</dbReference>
<dbReference type="GO" id="GO:0015833">
    <property type="term" value="P:peptide transport"/>
    <property type="evidence" value="ECO:0007669"/>
    <property type="project" value="TreeGrafter"/>
</dbReference>
<dbReference type="PANTHER" id="PTHR30290:SF38">
    <property type="entry name" value="D,D-DIPEPTIDE-BINDING PERIPLASMIC PROTEIN DDPA-RELATED"/>
    <property type="match status" value="1"/>
</dbReference>
<dbReference type="InterPro" id="IPR023765">
    <property type="entry name" value="SBP_5_CS"/>
</dbReference>